<comment type="caution">
    <text evidence="1">The sequence shown here is derived from an EMBL/GenBank/DDBJ whole genome shotgun (WGS) entry which is preliminary data.</text>
</comment>
<evidence type="ECO:0000313" key="1">
    <source>
        <dbReference type="EMBL" id="TID19151.1"/>
    </source>
</evidence>
<sequence length="83" mass="8565">MASSEPALPQSPSSSIRVYCAASIPAIISGGKGKDPQSPNRLFACNCCFSAGGELLGYGSPTSWSAISFNVAPMSPRRDDSLP</sequence>
<protein>
    <submittedName>
        <fullName evidence="1">Uncharacterized protein</fullName>
    </submittedName>
</protein>
<dbReference type="AlphaFoldDB" id="A0A4Z1PC38"/>
<accession>A0A4Z1PC38</accession>
<dbReference type="Proteomes" id="UP000298493">
    <property type="component" value="Unassembled WGS sequence"/>
</dbReference>
<gene>
    <name evidence="1" type="ORF">E6O75_ATG06272</name>
</gene>
<evidence type="ECO:0000313" key="2">
    <source>
        <dbReference type="Proteomes" id="UP000298493"/>
    </source>
</evidence>
<name>A0A4Z1PC38_9PEZI</name>
<organism evidence="1 2">
    <name type="scientific">Venturia nashicola</name>
    <dbReference type="NCBI Taxonomy" id="86259"/>
    <lineage>
        <taxon>Eukaryota</taxon>
        <taxon>Fungi</taxon>
        <taxon>Dikarya</taxon>
        <taxon>Ascomycota</taxon>
        <taxon>Pezizomycotina</taxon>
        <taxon>Dothideomycetes</taxon>
        <taxon>Pleosporomycetidae</taxon>
        <taxon>Venturiales</taxon>
        <taxon>Venturiaceae</taxon>
        <taxon>Venturia</taxon>
    </lineage>
</organism>
<dbReference type="EMBL" id="SNSC02000013">
    <property type="protein sequence ID" value="TID19151.1"/>
    <property type="molecule type" value="Genomic_DNA"/>
</dbReference>
<reference evidence="1 2" key="1">
    <citation type="submission" date="2019-04" db="EMBL/GenBank/DDBJ databases">
        <title>High contiguity whole genome sequence and gene annotation resource for two Venturia nashicola isolates.</title>
        <authorList>
            <person name="Prokchorchik M."/>
            <person name="Won K."/>
            <person name="Lee Y."/>
            <person name="Choi E.D."/>
            <person name="Segonzac C."/>
            <person name="Sohn K.H."/>
        </authorList>
    </citation>
    <scope>NUCLEOTIDE SEQUENCE [LARGE SCALE GENOMIC DNA]</scope>
    <source>
        <strain evidence="1 2">PRI2</strain>
    </source>
</reference>
<proteinExistence type="predicted"/>
<keyword evidence="2" id="KW-1185">Reference proteome</keyword>